<evidence type="ECO:0000259" key="12">
    <source>
        <dbReference type="PROSITE" id="PS00486"/>
    </source>
</evidence>
<dbReference type="SMART" id="SM00533">
    <property type="entry name" value="MUTSd"/>
    <property type="match status" value="1"/>
</dbReference>
<dbReference type="GO" id="GO:0007131">
    <property type="term" value="P:reciprocal meiotic recombination"/>
    <property type="evidence" value="ECO:0007669"/>
    <property type="project" value="TreeGrafter"/>
</dbReference>
<dbReference type="eggNOG" id="KOG0220">
    <property type="taxonomic scope" value="Eukaryota"/>
</dbReference>
<dbReference type="FunFam" id="3.40.50.300:FF:000870">
    <property type="entry name" value="MutS protein homolog 4"/>
    <property type="match status" value="1"/>
</dbReference>
<dbReference type="InterPro" id="IPR036187">
    <property type="entry name" value="DNA_mismatch_repair_MutS_sf"/>
</dbReference>
<evidence type="ECO:0000256" key="7">
    <source>
        <dbReference type="ARBA" id="ARBA00025902"/>
    </source>
</evidence>
<feature type="compositionally biased region" description="Polar residues" evidence="11">
    <location>
        <begin position="1326"/>
        <end position="1335"/>
    </location>
</feature>
<dbReference type="Proteomes" id="UP000008181">
    <property type="component" value="Chromosome 5"/>
</dbReference>
<dbReference type="Pfam" id="PF05192">
    <property type="entry name" value="MutS_III"/>
    <property type="match status" value="1"/>
</dbReference>
<feature type="compositionally biased region" description="Polar residues" evidence="11">
    <location>
        <begin position="252"/>
        <end position="262"/>
    </location>
</feature>
<keyword evidence="5" id="KW-0238">DNA-binding</keyword>
<evidence type="ECO:0000256" key="4">
    <source>
        <dbReference type="ARBA" id="ARBA00022840"/>
    </source>
</evidence>
<feature type="compositionally biased region" description="Basic and acidic residues" evidence="11">
    <location>
        <begin position="215"/>
        <end position="229"/>
    </location>
</feature>
<dbReference type="GeneID" id="11522449"/>
<evidence type="ECO:0000256" key="8">
    <source>
        <dbReference type="ARBA" id="ARBA00029792"/>
    </source>
</evidence>
<comment type="subunit">
    <text evidence="7">Heterodimer consisting of MSH2-MSH3 (MutS beta). Forms a ternary complex with MutL alpha (MLH1-PMS1).</text>
</comment>
<evidence type="ECO:0000313" key="14">
    <source>
        <dbReference type="Proteomes" id="UP000008181"/>
    </source>
</evidence>
<dbReference type="SMART" id="SM00534">
    <property type="entry name" value="MUTSac"/>
    <property type="match status" value="1"/>
</dbReference>
<evidence type="ECO:0000256" key="5">
    <source>
        <dbReference type="ARBA" id="ARBA00023125"/>
    </source>
</evidence>
<feature type="region of interest" description="Disordered" evidence="11">
    <location>
        <begin position="188"/>
        <end position="288"/>
    </location>
</feature>
<dbReference type="PROSITE" id="PS00486">
    <property type="entry name" value="DNA_MISMATCH_REPAIR_2"/>
    <property type="match status" value="1"/>
</dbReference>
<keyword evidence="6" id="KW-0469">Meiosis</keyword>
<dbReference type="GO" id="GO:0030983">
    <property type="term" value="F:mismatched DNA binding"/>
    <property type="evidence" value="ECO:0007669"/>
    <property type="project" value="InterPro"/>
</dbReference>
<accession>G2RCQ1</accession>
<sequence length="1465" mass="163404">MDKGHRSESSHRRGHRMGFKRPDSTELRRSAVAGAMRSATPETNSEASSVPAPNRHTQHGPSCTPSSADIGDPDNWLLPRPFGHKVELPFSGETSYEMSEDPEQHYNSHFPHDHRRCSPDVFHETKRNPSGVTTGFLEKGIPDRSKMRSPYFQNRAEACFGATTSPSYSETLGAGPPRNEFDAAPGVVRSHRRRFSTSAATSAAKPGHSLASESVNDHSECESPQDKRSQGRGQSTDGSSDDKFGEAYPSTPDVSASASLSYSLPRESRSRFHTPTGPYSPNSEPGRAYGPSVISGAVTQTLTPNTSPYGRVQATRNASYDYGGVNDIRRGRPVMNNTGGRWQQRSSSLGFNAPASMDSNFRYRPGLQDSSILSSPQHRVAPRHQFQITSPVCSEPGTREMLEEAENIHLLDLDFSSDSESDYDDMDVHQALRNTNRVKESVDRGMSEPTVQQDRVLCAISESRASNMLGMAIINVTLGQVDLIRIVNNDRYQRMSNTLQRTSIVPPQTFLVLKNVVQKHSKSFLAQRLKEDFPDADVVALDREYWNESEGLRMIDRFAWRKHVKALRRDLEHNFYVSCAFSAVMAYVERAVGVMFRRNSLRVKYRQPENTMGLDRATFSSLELFQNIRNSKGANLTLFGLLDNTLTPQGRRMVRSALLQPSTDRNEIVARHEAVEELSSNENLFTAVRASLKKLLHIDIERSIPWIAKEVRGSRLPLQDGVALIHGHHQIIMPSHEELQRAENDLNSILMIKAYLGGVQEIQETLEMADCTSRLCKWVLEKCARENTAPLIGLIERTIERDATYSKAPIDVRNNRLWAVKAPPNGLLERARQLYRELTNELHQYVEEISKVFQEHLGTAPELQLGKDHRYYLKFQWSDVERELMSRQEREPSRPAGYHDSSSNLLGGVEIVNGVRHKQHYHCETMELLQMGSQIQRQADIVTAQSDKLVVELKRSLSAHGECLLGLSEATAVLDMLSSFAHLATTQNYVRPIMSDTLVLKDARHPMMEVRKPNFVANDVYSGDQAARFQVVTGGNMSGKSTFIRSIALIQIMAQVGSFVPATYAALPICDRVFSRLSTEDKPESNMSTFGVEMAEMNMILRQATKDSLVIIDELGRGTSTKEGLAIALAMSEHLIGMGCRVFFATHFTELAPVLNQTKQGSVLTVHVSGECTVAGNTPLISLPHKIAPGPVSKKDYGLALARRFLPERVIRNAERAVKSKMDDSSLGSYAKKLQTEFICTMHKAADDEGREEEAGQHESHAVERPILEKPSEEELDEWMKKCDAAERRVMHANMAHSQDKKRPVSRSQSSECSQKRNKTDGETDSVLSQPTPINRGSMIDRLRRGTRACTPTTRAATPSSFTMGATDVDAESITEESEDQQNRPTEQTASGQGNRAISISSGSSNDDEDMQDMDDDIYDEGDMASDGGSREDLSGEPRQPLESFQPLKKWYARKKGTESPSTEQ</sequence>
<reference evidence="13 14" key="1">
    <citation type="journal article" date="2011" name="Nat. Biotechnol.">
        <title>Comparative genomic analysis of the thermophilic biomass-degrading fungi Myceliophthora thermophila and Thielavia terrestris.</title>
        <authorList>
            <person name="Berka R.M."/>
            <person name="Grigoriev I.V."/>
            <person name="Otillar R."/>
            <person name="Salamov A."/>
            <person name="Grimwood J."/>
            <person name="Reid I."/>
            <person name="Ishmael N."/>
            <person name="John T."/>
            <person name="Darmond C."/>
            <person name="Moisan M.-C."/>
            <person name="Henrissat B."/>
            <person name="Coutinho P.M."/>
            <person name="Lombard V."/>
            <person name="Natvig D.O."/>
            <person name="Lindquist E."/>
            <person name="Schmutz J."/>
            <person name="Lucas S."/>
            <person name="Harris P."/>
            <person name="Powlowski J."/>
            <person name="Bellemare A."/>
            <person name="Taylor D."/>
            <person name="Butler G."/>
            <person name="de Vries R.P."/>
            <person name="Allijn I.E."/>
            <person name="van den Brink J."/>
            <person name="Ushinsky S."/>
            <person name="Storms R."/>
            <person name="Powell A.J."/>
            <person name="Paulsen I.T."/>
            <person name="Elbourne L.D.H."/>
            <person name="Baker S.E."/>
            <person name="Magnuson J."/>
            <person name="LaBoissiere S."/>
            <person name="Clutterbuck A.J."/>
            <person name="Martinez D."/>
            <person name="Wogulis M."/>
            <person name="de Leon A.L."/>
            <person name="Rey M.W."/>
            <person name="Tsang A."/>
        </authorList>
    </citation>
    <scope>NUCLEOTIDE SEQUENCE [LARGE SCALE GENOMIC DNA]</scope>
    <source>
        <strain evidence="14">ATCC 38088 / NRRL 8126</strain>
    </source>
</reference>
<comment type="similarity">
    <text evidence="1">Belongs to the DNA mismatch repair MutS family. MSH3 subfamily.</text>
</comment>
<dbReference type="Gene3D" id="1.10.1420.10">
    <property type="match status" value="1"/>
</dbReference>
<dbReference type="KEGG" id="ttt:THITE_2156343"/>
<feature type="coiled-coil region" evidence="10">
    <location>
        <begin position="828"/>
        <end position="855"/>
    </location>
</feature>
<keyword evidence="4" id="KW-0067">ATP-binding</keyword>
<feature type="compositionally biased region" description="Basic and acidic residues" evidence="11">
    <location>
        <begin position="116"/>
        <end position="127"/>
    </location>
</feature>
<dbReference type="Pfam" id="PF00488">
    <property type="entry name" value="MutS_V"/>
    <property type="match status" value="1"/>
</dbReference>
<evidence type="ECO:0000256" key="2">
    <source>
        <dbReference type="ARBA" id="ARBA00022151"/>
    </source>
</evidence>
<dbReference type="GO" id="GO:0006298">
    <property type="term" value="P:mismatch repair"/>
    <property type="evidence" value="ECO:0007669"/>
    <property type="project" value="InterPro"/>
</dbReference>
<dbReference type="EMBL" id="CP003013">
    <property type="protein sequence ID" value="AEO70647.1"/>
    <property type="molecule type" value="Genomic_DNA"/>
</dbReference>
<keyword evidence="10" id="KW-0175">Coiled coil</keyword>
<feature type="compositionally biased region" description="Basic and acidic residues" evidence="11">
    <location>
        <begin position="1"/>
        <end position="11"/>
    </location>
</feature>
<feature type="compositionally biased region" description="Low complexity" evidence="11">
    <location>
        <begin position="1348"/>
        <end position="1358"/>
    </location>
</feature>
<feature type="compositionally biased region" description="Polar residues" evidence="11">
    <location>
        <begin position="1383"/>
        <end position="1405"/>
    </location>
</feature>
<gene>
    <name evidence="13" type="ORF">THITE_2156343</name>
</gene>
<dbReference type="RefSeq" id="XP_003656983.1">
    <property type="nucleotide sequence ID" value="XM_003656935.1"/>
</dbReference>
<dbReference type="HOGENOM" id="CLU_003492_0_0_1"/>
<evidence type="ECO:0000256" key="11">
    <source>
        <dbReference type="SAM" id="MobiDB-lite"/>
    </source>
</evidence>
<evidence type="ECO:0000256" key="1">
    <source>
        <dbReference type="ARBA" id="ARBA00007094"/>
    </source>
</evidence>
<evidence type="ECO:0000256" key="10">
    <source>
        <dbReference type="SAM" id="Coils"/>
    </source>
</evidence>
<dbReference type="SUPFAM" id="SSF52540">
    <property type="entry name" value="P-loop containing nucleoside triphosphate hydrolases"/>
    <property type="match status" value="1"/>
</dbReference>
<organism evidence="13 14">
    <name type="scientific">Thermothielavioides terrestris (strain ATCC 38088 / NRRL 8126)</name>
    <name type="common">Thielavia terrestris</name>
    <dbReference type="NCBI Taxonomy" id="578455"/>
    <lineage>
        <taxon>Eukaryota</taxon>
        <taxon>Fungi</taxon>
        <taxon>Dikarya</taxon>
        <taxon>Ascomycota</taxon>
        <taxon>Pezizomycotina</taxon>
        <taxon>Sordariomycetes</taxon>
        <taxon>Sordariomycetidae</taxon>
        <taxon>Sordariales</taxon>
        <taxon>Chaetomiaceae</taxon>
        <taxon>Thermothielavioides</taxon>
        <taxon>Thermothielavioides terrestris</taxon>
    </lineage>
</organism>
<feature type="compositionally biased region" description="Acidic residues" evidence="11">
    <location>
        <begin position="1406"/>
        <end position="1424"/>
    </location>
</feature>
<dbReference type="InterPro" id="IPR007696">
    <property type="entry name" value="DNA_mismatch_repair_MutS_core"/>
</dbReference>
<name>G2RCQ1_THETT</name>
<keyword evidence="14" id="KW-1185">Reference proteome</keyword>
<protein>
    <recommendedName>
        <fullName evidence="2 9">DNA mismatch repair protein MSH3</fullName>
    </recommendedName>
    <alternativeName>
        <fullName evidence="2 9">DNA mismatch repair protein MSH3</fullName>
    </alternativeName>
    <alternativeName>
        <fullName evidence="8">MutS protein homolog 3</fullName>
    </alternativeName>
</protein>
<dbReference type="Gene3D" id="3.40.50.300">
    <property type="entry name" value="P-loop containing nucleotide triphosphate hydrolases"/>
    <property type="match status" value="1"/>
</dbReference>
<evidence type="ECO:0000313" key="13">
    <source>
        <dbReference type="EMBL" id="AEO70647.1"/>
    </source>
</evidence>
<dbReference type="GO" id="GO:0140664">
    <property type="term" value="F:ATP-dependent DNA damage sensor activity"/>
    <property type="evidence" value="ECO:0007669"/>
    <property type="project" value="InterPro"/>
</dbReference>
<dbReference type="PANTHER" id="PTHR11361">
    <property type="entry name" value="DNA MISMATCH REPAIR PROTEIN MUTS FAMILY MEMBER"/>
    <property type="match status" value="1"/>
</dbReference>
<dbReference type="OrthoDB" id="276261at2759"/>
<feature type="compositionally biased region" description="Basic and acidic residues" evidence="11">
    <location>
        <begin position="20"/>
        <end position="29"/>
    </location>
</feature>
<feature type="region of interest" description="Disordered" evidence="11">
    <location>
        <begin position="1246"/>
        <end position="1278"/>
    </location>
</feature>
<feature type="compositionally biased region" description="Acidic residues" evidence="11">
    <location>
        <begin position="1369"/>
        <end position="1380"/>
    </location>
</feature>
<dbReference type="GO" id="GO:0005524">
    <property type="term" value="F:ATP binding"/>
    <property type="evidence" value="ECO:0007669"/>
    <property type="project" value="UniProtKB-KW"/>
</dbReference>
<dbReference type="InterPro" id="IPR027417">
    <property type="entry name" value="P-loop_NTPase"/>
</dbReference>
<evidence type="ECO:0000256" key="6">
    <source>
        <dbReference type="ARBA" id="ARBA00023254"/>
    </source>
</evidence>
<dbReference type="InterPro" id="IPR045076">
    <property type="entry name" value="MutS"/>
</dbReference>
<feature type="region of interest" description="Disordered" evidence="11">
    <location>
        <begin position="1294"/>
        <end position="1465"/>
    </location>
</feature>
<proteinExistence type="inferred from homology"/>
<dbReference type="STRING" id="578455.G2RCQ1"/>
<keyword evidence="3" id="KW-0547">Nucleotide-binding</keyword>
<dbReference type="GO" id="GO:0005634">
    <property type="term" value="C:nucleus"/>
    <property type="evidence" value="ECO:0007669"/>
    <property type="project" value="TreeGrafter"/>
</dbReference>
<evidence type="ECO:0000256" key="9">
    <source>
        <dbReference type="ARBA" id="ARBA00073774"/>
    </source>
</evidence>
<evidence type="ECO:0000256" key="3">
    <source>
        <dbReference type="ARBA" id="ARBA00022741"/>
    </source>
</evidence>
<feature type="domain" description="DNA mismatch repair proteins mutS family" evidence="12">
    <location>
        <begin position="1108"/>
        <end position="1124"/>
    </location>
</feature>
<dbReference type="InterPro" id="IPR000432">
    <property type="entry name" value="DNA_mismatch_repair_MutS_C"/>
</dbReference>
<feature type="region of interest" description="Disordered" evidence="11">
    <location>
        <begin position="93"/>
        <end position="144"/>
    </location>
</feature>
<dbReference type="SUPFAM" id="SSF48334">
    <property type="entry name" value="DNA repair protein MutS, domain III"/>
    <property type="match status" value="1"/>
</dbReference>
<feature type="region of interest" description="Disordered" evidence="11">
    <location>
        <begin position="1"/>
        <end position="80"/>
    </location>
</feature>
<dbReference type="PANTHER" id="PTHR11361:SF21">
    <property type="entry name" value="MUTS PROTEIN HOMOLOG 4"/>
    <property type="match status" value="1"/>
</dbReference>